<accession>A0A937X044</accession>
<proteinExistence type="predicted"/>
<feature type="compositionally biased region" description="Basic and acidic residues" evidence="1">
    <location>
        <begin position="48"/>
        <end position="62"/>
    </location>
</feature>
<comment type="caution">
    <text evidence="2">The sequence shown here is derived from an EMBL/GenBank/DDBJ whole genome shotgun (WGS) entry which is preliminary data.</text>
</comment>
<reference evidence="2 3" key="1">
    <citation type="submission" date="2019-03" db="EMBL/GenBank/DDBJ databases">
        <title>Lake Tanganyika Metagenome-Assembled Genomes (MAGs).</title>
        <authorList>
            <person name="Tran P."/>
        </authorList>
    </citation>
    <scope>NUCLEOTIDE SEQUENCE [LARGE SCALE GENOMIC DNA]</scope>
    <source>
        <strain evidence="2">K_DeepCast_65m_m2_236</strain>
    </source>
</reference>
<dbReference type="Proteomes" id="UP000703893">
    <property type="component" value="Unassembled WGS sequence"/>
</dbReference>
<feature type="region of interest" description="Disordered" evidence="1">
    <location>
        <begin position="1"/>
        <end position="99"/>
    </location>
</feature>
<feature type="compositionally biased region" description="Basic and acidic residues" evidence="1">
    <location>
        <begin position="73"/>
        <end position="83"/>
    </location>
</feature>
<name>A0A937X044_9BACT</name>
<dbReference type="EMBL" id="VGJX01000004">
    <property type="protein sequence ID" value="MBM3273536.1"/>
    <property type="molecule type" value="Genomic_DNA"/>
</dbReference>
<evidence type="ECO:0000313" key="2">
    <source>
        <dbReference type="EMBL" id="MBM3273536.1"/>
    </source>
</evidence>
<organism evidence="2 3">
    <name type="scientific">Candidatus Tanganyikabacteria bacterium</name>
    <dbReference type="NCBI Taxonomy" id="2961651"/>
    <lineage>
        <taxon>Bacteria</taxon>
        <taxon>Bacillati</taxon>
        <taxon>Candidatus Sericytochromatia</taxon>
        <taxon>Candidatus Tanganyikabacteria</taxon>
    </lineage>
</organism>
<protein>
    <submittedName>
        <fullName evidence="2">Uncharacterized protein</fullName>
    </submittedName>
</protein>
<sequence>MPDDKPASLDDTLSRAYDAMQEAPAEPAVEPVAAVEEAPAASPQPRGPDGRFTRAQDAERAEPAPQAPAPDAGKQDLPADRAEPVAPVEAASSAPTMPTSWSADAKAAWASLPPAVQMAVSKREAEVSAGFKSYSEKVREFDPVLQAIQPVLPYLSANGISPGAYLARLSQIDQFLRAQPVEGVRWIMQGMGLTPDHLIPTPGDHQQQPAEPEDPRISRMQQELDGMAGYLQQQRVSGVVNEIEAFRRQPGHEMLDQLRPQMAQLLSSGMADSLDDAYQKAMWMSPETRGQLMQADEAKRTEAARKAADEARRAKVVNVKSAGIGAGATPQARTIDETLNAAFERIQARG</sequence>
<evidence type="ECO:0000313" key="3">
    <source>
        <dbReference type="Proteomes" id="UP000703893"/>
    </source>
</evidence>
<dbReference type="AlphaFoldDB" id="A0A937X044"/>
<evidence type="ECO:0000256" key="1">
    <source>
        <dbReference type="SAM" id="MobiDB-lite"/>
    </source>
</evidence>
<gene>
    <name evidence="2" type="ORF">FJZ00_00175</name>
</gene>
<feature type="compositionally biased region" description="Low complexity" evidence="1">
    <location>
        <begin position="84"/>
        <end position="99"/>
    </location>
</feature>
<feature type="compositionally biased region" description="Low complexity" evidence="1">
    <location>
        <begin position="22"/>
        <end position="41"/>
    </location>
</feature>